<feature type="transmembrane region" description="Helical" evidence="1">
    <location>
        <begin position="95"/>
        <end position="114"/>
    </location>
</feature>
<feature type="transmembrane region" description="Helical" evidence="1">
    <location>
        <begin position="54"/>
        <end position="75"/>
    </location>
</feature>
<feature type="transmembrane region" description="Helical" evidence="1">
    <location>
        <begin position="194"/>
        <end position="209"/>
    </location>
</feature>
<feature type="transmembrane region" description="Helical" evidence="1">
    <location>
        <begin position="351"/>
        <end position="369"/>
    </location>
</feature>
<feature type="transmembrane region" description="Helical" evidence="1">
    <location>
        <begin position="6"/>
        <end position="22"/>
    </location>
</feature>
<feature type="transmembrane region" description="Helical" evidence="1">
    <location>
        <begin position="312"/>
        <end position="339"/>
    </location>
</feature>
<keyword evidence="3" id="KW-1185">Reference proteome</keyword>
<dbReference type="AlphaFoldDB" id="A0A2S5A6F5"/>
<proteinExistence type="predicted"/>
<dbReference type="OrthoDB" id="1445238at2"/>
<dbReference type="NCBIfam" id="TIGR04370">
    <property type="entry name" value="glyco_rpt_poly"/>
    <property type="match status" value="1"/>
</dbReference>
<feature type="transmembrane region" description="Helical" evidence="1">
    <location>
        <begin position="144"/>
        <end position="164"/>
    </location>
</feature>
<gene>
    <name evidence="2" type="ORF">C3L50_12535</name>
</gene>
<dbReference type="EMBL" id="PQVG01000007">
    <property type="protein sequence ID" value="POY38096.1"/>
    <property type="molecule type" value="Genomic_DNA"/>
</dbReference>
<protein>
    <recommendedName>
        <fullName evidence="4">Oligosaccharide repeat unit polymerase</fullName>
    </recommendedName>
</protein>
<keyword evidence="1" id="KW-1133">Transmembrane helix</keyword>
<reference evidence="2 3" key="1">
    <citation type="submission" date="2018-01" db="EMBL/GenBank/DDBJ databases">
        <authorList>
            <person name="Gaut B.S."/>
            <person name="Morton B.R."/>
            <person name="Clegg M.T."/>
            <person name="Duvall M.R."/>
        </authorList>
    </citation>
    <scope>NUCLEOTIDE SEQUENCE [LARGE SCALE GENOMIC DNA]</scope>
    <source>
        <strain evidence="2 3">HR-AY</strain>
    </source>
</reference>
<keyword evidence="1" id="KW-0472">Membrane</keyword>
<evidence type="ECO:0000313" key="3">
    <source>
        <dbReference type="Proteomes" id="UP000237310"/>
    </source>
</evidence>
<feature type="transmembrane region" description="Helical" evidence="1">
    <location>
        <begin position="171"/>
        <end position="188"/>
    </location>
</feature>
<feature type="transmembrane region" description="Helical" evidence="1">
    <location>
        <begin position="216"/>
        <end position="235"/>
    </location>
</feature>
<dbReference type="Proteomes" id="UP000237310">
    <property type="component" value="Unassembled WGS sequence"/>
</dbReference>
<accession>A0A2S5A6F5</accession>
<comment type="caution">
    <text evidence="2">The sequence shown here is derived from an EMBL/GenBank/DDBJ whole genome shotgun (WGS) entry which is preliminary data.</text>
</comment>
<keyword evidence="1" id="KW-0812">Transmembrane</keyword>
<organism evidence="2 3">
    <name type="scientific">Flavobacterium alvei</name>
    <dbReference type="NCBI Taxonomy" id="2080416"/>
    <lineage>
        <taxon>Bacteria</taxon>
        <taxon>Pseudomonadati</taxon>
        <taxon>Bacteroidota</taxon>
        <taxon>Flavobacteriia</taxon>
        <taxon>Flavobacteriales</taxon>
        <taxon>Flavobacteriaceae</taxon>
        <taxon>Flavobacterium</taxon>
    </lineage>
</organism>
<evidence type="ECO:0000313" key="2">
    <source>
        <dbReference type="EMBL" id="POY38096.1"/>
    </source>
</evidence>
<name>A0A2S5A6F5_9FLAO</name>
<sequence length="404" mass="47320">MMNIIVNILFLFLGLNLFVLINKRYSSSINHVSIFTAVWLMIILGAQLSGYAEFHWFTLFVVYLSWYFYLFGSYLREAEINLDSLEIKVIDLDKIKTACYVLVILSFLANLTILKDVFFNFSSFEVWAKMRNDQAFSDYRDGNYFYTIFGNTSNIYVPLAIYLFMEKKINSLMLTIIYLISILIAVAAFTRAPMLYLIIISVVFYSYQAKKIPYKLILTSFSILVLIFAVSSYFIGEVSQGAVDTNSAIELYVYGGITAYQNLLNGKYFTYDVFDSSFYSFDFINYVLKTFRIIKTYPDLVREYDQDLPTNVYTYLDCFTLDFGVIGAFLGSYILGYISKIIYLKYYRNKSIFDLILYSTICYFASFIFMNNEYIRFTFVLLIVKIFIIKFLTRFKYEMPTLTN</sequence>
<dbReference type="RefSeq" id="WP_103806530.1">
    <property type="nucleotide sequence ID" value="NZ_PQVG01000007.1"/>
</dbReference>
<feature type="transmembrane region" description="Helical" evidence="1">
    <location>
        <begin position="29"/>
        <end position="48"/>
    </location>
</feature>
<evidence type="ECO:0008006" key="4">
    <source>
        <dbReference type="Google" id="ProtNLM"/>
    </source>
</evidence>
<feature type="transmembrane region" description="Helical" evidence="1">
    <location>
        <begin position="375"/>
        <end position="393"/>
    </location>
</feature>
<evidence type="ECO:0000256" key="1">
    <source>
        <dbReference type="SAM" id="Phobius"/>
    </source>
</evidence>